<reference evidence="3 4" key="1">
    <citation type="journal article" date="2016" name="Int. J. Syst. Evol. Microbiol.">
        <title>Panacibacter ginsenosidivorans gen. nov., sp. nov., with ginsenoside converting activity isolated from soil of a ginseng field.</title>
        <authorList>
            <person name="Siddiqi M.Z."/>
            <person name="Muhammad Shafi S."/>
            <person name="Choi K.D."/>
            <person name="Im W.T."/>
        </authorList>
    </citation>
    <scope>NUCLEOTIDE SEQUENCE [LARGE SCALE GENOMIC DNA]</scope>
    <source>
        <strain evidence="3 4">Gsoil1550</strain>
    </source>
</reference>
<evidence type="ECO:0000313" key="4">
    <source>
        <dbReference type="Proteomes" id="UP000321533"/>
    </source>
</evidence>
<dbReference type="AlphaFoldDB" id="A0A5B8V643"/>
<dbReference type="GO" id="GO:0000160">
    <property type="term" value="P:phosphorelay signal transduction system"/>
    <property type="evidence" value="ECO:0007669"/>
    <property type="project" value="InterPro"/>
</dbReference>
<feature type="modified residue" description="Phosphohistidine" evidence="1">
    <location>
        <position position="58"/>
    </location>
</feature>
<dbReference type="GO" id="GO:0004672">
    <property type="term" value="F:protein kinase activity"/>
    <property type="evidence" value="ECO:0007669"/>
    <property type="project" value="UniProtKB-ARBA"/>
</dbReference>
<dbReference type="RefSeq" id="WP_147188767.1">
    <property type="nucleotide sequence ID" value="NZ_CP042435.1"/>
</dbReference>
<keyword evidence="1" id="KW-0597">Phosphoprotein</keyword>
<dbReference type="EMBL" id="CP042435">
    <property type="protein sequence ID" value="QEC66967.1"/>
    <property type="molecule type" value="Genomic_DNA"/>
</dbReference>
<keyword evidence="4" id="KW-1185">Reference proteome</keyword>
<dbReference type="Gene3D" id="1.20.120.160">
    <property type="entry name" value="HPT domain"/>
    <property type="match status" value="1"/>
</dbReference>
<protein>
    <submittedName>
        <fullName evidence="3">Hpt domain-containing protein</fullName>
    </submittedName>
</protein>
<sequence>MTPDAQLYNLGQLKEIDDNEDFILQVITIFLETVPSNAEALVKACAEKDWEQVYFFAHKIKANVTLLSMDMITEDVKFVEQSAKNRININMIADKVNFIDGIIKNAAGQMKKDFDFK</sequence>
<evidence type="ECO:0000259" key="2">
    <source>
        <dbReference type="PROSITE" id="PS50894"/>
    </source>
</evidence>
<dbReference type="KEGG" id="pgin:FRZ67_06520"/>
<dbReference type="OrthoDB" id="9796457at2"/>
<evidence type="ECO:0000313" key="3">
    <source>
        <dbReference type="EMBL" id="QEC66967.1"/>
    </source>
</evidence>
<dbReference type="InterPro" id="IPR008207">
    <property type="entry name" value="Sig_transdc_His_kin_Hpt_dom"/>
</dbReference>
<gene>
    <name evidence="3" type="ORF">FRZ67_06520</name>
</gene>
<dbReference type="Proteomes" id="UP000321533">
    <property type="component" value="Chromosome"/>
</dbReference>
<feature type="domain" description="HPt" evidence="2">
    <location>
        <begin position="19"/>
        <end position="113"/>
    </location>
</feature>
<accession>A0A5B8V643</accession>
<dbReference type="PROSITE" id="PS50894">
    <property type="entry name" value="HPT"/>
    <property type="match status" value="1"/>
</dbReference>
<evidence type="ECO:0000256" key="1">
    <source>
        <dbReference type="PROSITE-ProRule" id="PRU00110"/>
    </source>
</evidence>
<dbReference type="SUPFAM" id="SSF47226">
    <property type="entry name" value="Histidine-containing phosphotransfer domain, HPT domain"/>
    <property type="match status" value="1"/>
</dbReference>
<organism evidence="3 4">
    <name type="scientific">Panacibacter ginsenosidivorans</name>
    <dbReference type="NCBI Taxonomy" id="1813871"/>
    <lineage>
        <taxon>Bacteria</taxon>
        <taxon>Pseudomonadati</taxon>
        <taxon>Bacteroidota</taxon>
        <taxon>Chitinophagia</taxon>
        <taxon>Chitinophagales</taxon>
        <taxon>Chitinophagaceae</taxon>
        <taxon>Panacibacter</taxon>
    </lineage>
</organism>
<proteinExistence type="predicted"/>
<dbReference type="InterPro" id="IPR036641">
    <property type="entry name" value="HPT_dom_sf"/>
</dbReference>
<name>A0A5B8V643_9BACT</name>